<keyword evidence="2" id="KW-1185">Reference proteome</keyword>
<gene>
    <name evidence="1" type="ORF">SISNIDRAFT_464052</name>
</gene>
<proteinExistence type="predicted"/>
<sequence>MSVWNNPQEDAMREIFKRLLADSVDPAGNRTWEILKLTAISRRWREIARGSAELWVHAPTTISKEMAALFVASSTKHIELYVRVSHTSPWLSTAFLTKVTHLHVPLWDPYSHHDGQAINVFFPMQLPAVQSLTFHAPLPFLYPNRCLYDSIRLPAPLHVHPLFLPNVESVAIELYPKSEIPLAYVPGHISSLLVQYRRTKQLVVRNFRYMGPELRLDGTSVTSAFLQVLTYVPWRDRLRYLDHVEFWNCTKTSAESLCERIWPEEHSGEVKLFMDGVPSSVQRTVDDFSISIPSEVTDSSL</sequence>
<reference evidence="1 2" key="1">
    <citation type="journal article" date="2016" name="Mol. Biol. Evol.">
        <title>Comparative Genomics of Early-Diverging Mushroom-Forming Fungi Provides Insights into the Origins of Lignocellulose Decay Capabilities.</title>
        <authorList>
            <person name="Nagy L.G."/>
            <person name="Riley R."/>
            <person name="Tritt A."/>
            <person name="Adam C."/>
            <person name="Daum C."/>
            <person name="Floudas D."/>
            <person name="Sun H."/>
            <person name="Yadav J.S."/>
            <person name="Pangilinan J."/>
            <person name="Larsson K.H."/>
            <person name="Matsuura K."/>
            <person name="Barry K."/>
            <person name="Labutti K."/>
            <person name="Kuo R."/>
            <person name="Ohm R.A."/>
            <person name="Bhattacharya S.S."/>
            <person name="Shirouzu T."/>
            <person name="Yoshinaga Y."/>
            <person name="Martin F.M."/>
            <person name="Grigoriev I.V."/>
            <person name="Hibbett D.S."/>
        </authorList>
    </citation>
    <scope>NUCLEOTIDE SEQUENCE [LARGE SCALE GENOMIC DNA]</scope>
    <source>
        <strain evidence="1 2">HHB9708</strain>
    </source>
</reference>
<protein>
    <recommendedName>
        <fullName evidence="3">F-box domain-containing protein</fullName>
    </recommendedName>
</protein>
<dbReference type="Proteomes" id="UP000076722">
    <property type="component" value="Unassembled WGS sequence"/>
</dbReference>
<evidence type="ECO:0008006" key="3">
    <source>
        <dbReference type="Google" id="ProtNLM"/>
    </source>
</evidence>
<accession>A0A164Y598</accession>
<organism evidence="1 2">
    <name type="scientific">Sistotremastrum niveocremeum HHB9708</name>
    <dbReference type="NCBI Taxonomy" id="1314777"/>
    <lineage>
        <taxon>Eukaryota</taxon>
        <taxon>Fungi</taxon>
        <taxon>Dikarya</taxon>
        <taxon>Basidiomycota</taxon>
        <taxon>Agaricomycotina</taxon>
        <taxon>Agaricomycetes</taxon>
        <taxon>Sistotremastrales</taxon>
        <taxon>Sistotremastraceae</taxon>
        <taxon>Sertulicium</taxon>
        <taxon>Sertulicium niveocremeum</taxon>
    </lineage>
</organism>
<dbReference type="AlphaFoldDB" id="A0A164Y598"/>
<evidence type="ECO:0000313" key="2">
    <source>
        <dbReference type="Proteomes" id="UP000076722"/>
    </source>
</evidence>
<dbReference type="EMBL" id="KV419399">
    <property type="protein sequence ID" value="KZS96591.1"/>
    <property type="molecule type" value="Genomic_DNA"/>
</dbReference>
<evidence type="ECO:0000313" key="1">
    <source>
        <dbReference type="EMBL" id="KZS96591.1"/>
    </source>
</evidence>
<name>A0A164Y598_9AGAM</name>